<dbReference type="PANTHER" id="PTHR30309:SF0">
    <property type="entry name" value="GLYCEROL-3-PHOSPHATE ACYLTRANSFERASE-RELATED"/>
    <property type="match status" value="1"/>
</dbReference>
<keyword evidence="3" id="KW-0808">Transferase</keyword>
<evidence type="ECO:0000256" key="7">
    <source>
        <dbReference type="ARBA" id="ARBA00023136"/>
    </source>
</evidence>
<keyword evidence="9" id="KW-1208">Phospholipid metabolism</keyword>
<name>A0A6J6WHL5_9ZZZZ</name>
<evidence type="ECO:0000256" key="9">
    <source>
        <dbReference type="ARBA" id="ARBA00023264"/>
    </source>
</evidence>
<proteinExistence type="inferred from homology"/>
<keyword evidence="4 10" id="KW-0812">Transmembrane</keyword>
<evidence type="ECO:0000256" key="2">
    <source>
        <dbReference type="ARBA" id="ARBA00022516"/>
    </source>
</evidence>
<organism evidence="11">
    <name type="scientific">freshwater metagenome</name>
    <dbReference type="NCBI Taxonomy" id="449393"/>
    <lineage>
        <taxon>unclassified sequences</taxon>
        <taxon>metagenomes</taxon>
        <taxon>ecological metagenomes</taxon>
    </lineage>
</organism>
<feature type="transmembrane region" description="Helical" evidence="10">
    <location>
        <begin position="124"/>
        <end position="143"/>
    </location>
</feature>
<dbReference type="GO" id="GO:0043772">
    <property type="term" value="F:acyl-phosphate glycerol-3-phosphate acyltransferase activity"/>
    <property type="evidence" value="ECO:0007669"/>
    <property type="project" value="InterPro"/>
</dbReference>
<evidence type="ECO:0000256" key="1">
    <source>
        <dbReference type="ARBA" id="ARBA00022475"/>
    </source>
</evidence>
<feature type="transmembrane region" description="Helical" evidence="10">
    <location>
        <begin position="7"/>
        <end position="29"/>
    </location>
</feature>
<dbReference type="InterPro" id="IPR003811">
    <property type="entry name" value="G3P_acylTferase_PlsY"/>
</dbReference>
<feature type="transmembrane region" description="Helical" evidence="10">
    <location>
        <begin position="150"/>
        <end position="167"/>
    </location>
</feature>
<gene>
    <name evidence="11" type="ORF">UFOPK2975_00104</name>
</gene>
<feature type="transmembrane region" description="Helical" evidence="10">
    <location>
        <begin position="173"/>
        <end position="191"/>
    </location>
</feature>
<dbReference type="Pfam" id="PF02660">
    <property type="entry name" value="G3P_acyltransf"/>
    <property type="match status" value="1"/>
</dbReference>
<dbReference type="SMART" id="SM01207">
    <property type="entry name" value="G3P_acyltransf"/>
    <property type="match status" value="1"/>
</dbReference>
<feature type="transmembrane region" description="Helical" evidence="10">
    <location>
        <begin position="57"/>
        <end position="79"/>
    </location>
</feature>
<evidence type="ECO:0000313" key="11">
    <source>
        <dbReference type="EMBL" id="CAB4784210.1"/>
    </source>
</evidence>
<feature type="transmembrane region" description="Helical" evidence="10">
    <location>
        <begin position="91"/>
        <end position="109"/>
    </location>
</feature>
<protein>
    <submittedName>
        <fullName evidence="11">Unannotated protein</fullName>
    </submittedName>
</protein>
<keyword evidence="8" id="KW-0594">Phospholipid biosynthesis</keyword>
<dbReference type="AlphaFoldDB" id="A0A6J6WHL5"/>
<dbReference type="GO" id="GO:0005886">
    <property type="term" value="C:plasma membrane"/>
    <property type="evidence" value="ECO:0007669"/>
    <property type="project" value="InterPro"/>
</dbReference>
<evidence type="ECO:0000256" key="3">
    <source>
        <dbReference type="ARBA" id="ARBA00022679"/>
    </source>
</evidence>
<keyword evidence="1" id="KW-1003">Cell membrane</keyword>
<keyword evidence="6" id="KW-0443">Lipid metabolism</keyword>
<dbReference type="PANTHER" id="PTHR30309">
    <property type="entry name" value="INNER MEMBRANE PROTEIN YGIH"/>
    <property type="match status" value="1"/>
</dbReference>
<dbReference type="EMBL" id="CAFAAG010000003">
    <property type="protein sequence ID" value="CAB4784210.1"/>
    <property type="molecule type" value="Genomic_DNA"/>
</dbReference>
<evidence type="ECO:0000256" key="6">
    <source>
        <dbReference type="ARBA" id="ARBA00023098"/>
    </source>
</evidence>
<sequence>MNDVNPLLIISAIIVSYFLGTFPSALIVAKRGGVDVTAAGSGNPGTSNVVRLLGWKYGLVVFLADVLKGSASVAIAWFVMNTQPDPLRVSYLAYACGYAAVIGHTFPVTRKFVGGKGVATGGGVMYVLYPVMSLILCTSWFVLRKTTGKSSVASLVITIAVPVYVAIWRNDNMWELAAALGLVGMIIIRHLPNIRRLKSHEENA</sequence>
<keyword evidence="7 10" id="KW-0472">Membrane</keyword>
<accession>A0A6J6WHL5</accession>
<reference evidence="11" key="1">
    <citation type="submission" date="2020-05" db="EMBL/GenBank/DDBJ databases">
        <authorList>
            <person name="Chiriac C."/>
            <person name="Salcher M."/>
            <person name="Ghai R."/>
            <person name="Kavagutti S V."/>
        </authorList>
    </citation>
    <scope>NUCLEOTIDE SEQUENCE</scope>
</reference>
<dbReference type="GO" id="GO:0008654">
    <property type="term" value="P:phospholipid biosynthetic process"/>
    <property type="evidence" value="ECO:0007669"/>
    <property type="project" value="UniProtKB-KW"/>
</dbReference>
<evidence type="ECO:0000256" key="8">
    <source>
        <dbReference type="ARBA" id="ARBA00023209"/>
    </source>
</evidence>
<evidence type="ECO:0000256" key="5">
    <source>
        <dbReference type="ARBA" id="ARBA00022989"/>
    </source>
</evidence>
<keyword evidence="5 10" id="KW-1133">Transmembrane helix</keyword>
<evidence type="ECO:0000256" key="4">
    <source>
        <dbReference type="ARBA" id="ARBA00022692"/>
    </source>
</evidence>
<dbReference type="HAMAP" id="MF_01043">
    <property type="entry name" value="PlsY"/>
    <property type="match status" value="1"/>
</dbReference>
<keyword evidence="2" id="KW-0444">Lipid biosynthesis</keyword>
<evidence type="ECO:0000256" key="10">
    <source>
        <dbReference type="SAM" id="Phobius"/>
    </source>
</evidence>